<dbReference type="Proteomes" id="UP001597262">
    <property type="component" value="Unassembled WGS sequence"/>
</dbReference>
<evidence type="ECO:0008006" key="3">
    <source>
        <dbReference type="Google" id="ProtNLM"/>
    </source>
</evidence>
<evidence type="ECO:0000313" key="2">
    <source>
        <dbReference type="Proteomes" id="UP001597262"/>
    </source>
</evidence>
<name>A0ABW3RSI0_9BACL</name>
<protein>
    <recommendedName>
        <fullName evidence="3">Polymerase nucleotidyl transferase domain-containing protein</fullName>
    </recommendedName>
</protein>
<comment type="caution">
    <text evidence="1">The sequence shown here is derived from an EMBL/GenBank/DDBJ whole genome shotgun (WGS) entry which is preliminary data.</text>
</comment>
<reference evidence="2" key="1">
    <citation type="journal article" date="2019" name="Int. J. Syst. Evol. Microbiol.">
        <title>The Global Catalogue of Microorganisms (GCM) 10K type strain sequencing project: providing services to taxonomists for standard genome sequencing and annotation.</title>
        <authorList>
            <consortium name="The Broad Institute Genomics Platform"/>
            <consortium name="The Broad Institute Genome Sequencing Center for Infectious Disease"/>
            <person name="Wu L."/>
            <person name="Ma J."/>
        </authorList>
    </citation>
    <scope>NUCLEOTIDE SEQUENCE [LARGE SCALE GENOMIC DNA]</scope>
    <source>
        <strain evidence="2">CCUG 59189</strain>
    </source>
</reference>
<keyword evidence="2" id="KW-1185">Reference proteome</keyword>
<sequence>MNQVIDKIESSLKDNGLLFNKKPIVIGGMAMEYYGMRKSGADIDLIISSEDYLALAEKYPDQRKDIYGDLGMVIGEFEIWRSIALLDYNFFLKDAIDEGNLLMVSLDRLLLMRVCAMEVEKYKKDLITMKEYYYEHFRNQDFLHEAEKHSASYDKSGGTIFGGKYID</sequence>
<organism evidence="1 2">
    <name type="scientific">Paenibacillus puldeungensis</name>
    <dbReference type="NCBI Taxonomy" id="696536"/>
    <lineage>
        <taxon>Bacteria</taxon>
        <taxon>Bacillati</taxon>
        <taxon>Bacillota</taxon>
        <taxon>Bacilli</taxon>
        <taxon>Bacillales</taxon>
        <taxon>Paenibacillaceae</taxon>
        <taxon>Paenibacillus</taxon>
    </lineage>
</organism>
<dbReference type="EMBL" id="JBHTLM010000001">
    <property type="protein sequence ID" value="MFD1174896.1"/>
    <property type="molecule type" value="Genomic_DNA"/>
</dbReference>
<dbReference type="RefSeq" id="WP_379315723.1">
    <property type="nucleotide sequence ID" value="NZ_JBHTLM010000001.1"/>
</dbReference>
<gene>
    <name evidence="1" type="ORF">ACFQ3W_01065</name>
</gene>
<evidence type="ECO:0000313" key="1">
    <source>
        <dbReference type="EMBL" id="MFD1174896.1"/>
    </source>
</evidence>
<accession>A0ABW3RSI0</accession>
<proteinExistence type="predicted"/>